<name>A0ABP7I4Q8_9ACTN</name>
<proteinExistence type="predicted"/>
<protein>
    <recommendedName>
        <fullName evidence="2">VanZ-like domain-containing protein</fullName>
    </recommendedName>
</protein>
<dbReference type="Proteomes" id="UP001501821">
    <property type="component" value="Unassembled WGS sequence"/>
</dbReference>
<evidence type="ECO:0000313" key="4">
    <source>
        <dbReference type="Proteomes" id="UP001501821"/>
    </source>
</evidence>
<gene>
    <name evidence="3" type="ORF">GCM10022242_12330</name>
</gene>
<feature type="transmembrane region" description="Helical" evidence="1">
    <location>
        <begin position="53"/>
        <end position="71"/>
    </location>
</feature>
<keyword evidence="4" id="KW-1185">Reference proteome</keyword>
<keyword evidence="1" id="KW-0812">Transmembrane</keyword>
<feature type="domain" description="VanZ-like" evidence="2">
    <location>
        <begin position="45"/>
        <end position="122"/>
    </location>
</feature>
<evidence type="ECO:0000256" key="1">
    <source>
        <dbReference type="SAM" id="Phobius"/>
    </source>
</evidence>
<keyword evidence="1" id="KW-0472">Membrane</keyword>
<keyword evidence="1" id="KW-1133">Transmembrane helix</keyword>
<dbReference type="InterPro" id="IPR006976">
    <property type="entry name" value="VanZ-like"/>
</dbReference>
<evidence type="ECO:0000259" key="2">
    <source>
        <dbReference type="Pfam" id="PF04892"/>
    </source>
</evidence>
<comment type="caution">
    <text evidence="3">The sequence shown here is derived from an EMBL/GenBank/DDBJ whole genome shotgun (WGS) entry which is preliminary data.</text>
</comment>
<reference evidence="4" key="1">
    <citation type="journal article" date="2019" name="Int. J. Syst. Evol. Microbiol.">
        <title>The Global Catalogue of Microorganisms (GCM) 10K type strain sequencing project: providing services to taxonomists for standard genome sequencing and annotation.</title>
        <authorList>
            <consortium name="The Broad Institute Genomics Platform"/>
            <consortium name="The Broad Institute Genome Sequencing Center for Infectious Disease"/>
            <person name="Wu L."/>
            <person name="Ma J."/>
        </authorList>
    </citation>
    <scope>NUCLEOTIDE SEQUENCE [LARGE SCALE GENOMIC DNA]</scope>
    <source>
        <strain evidence="4">JCM 16953</strain>
    </source>
</reference>
<dbReference type="EMBL" id="BAABAH010000003">
    <property type="protein sequence ID" value="GAA3811384.1"/>
    <property type="molecule type" value="Genomic_DNA"/>
</dbReference>
<accession>A0ABP7I4Q8</accession>
<dbReference type="RefSeq" id="WP_344773391.1">
    <property type="nucleotide sequence ID" value="NZ_BAABAH010000003.1"/>
</dbReference>
<evidence type="ECO:0000313" key="3">
    <source>
        <dbReference type="EMBL" id="GAA3811384.1"/>
    </source>
</evidence>
<organism evidence="3 4">
    <name type="scientific">Nocardioides panacisoli</name>
    <dbReference type="NCBI Taxonomy" id="627624"/>
    <lineage>
        <taxon>Bacteria</taxon>
        <taxon>Bacillati</taxon>
        <taxon>Actinomycetota</taxon>
        <taxon>Actinomycetes</taxon>
        <taxon>Propionibacteriales</taxon>
        <taxon>Nocardioidaceae</taxon>
        <taxon>Nocardioides</taxon>
    </lineage>
</organism>
<sequence>MRWIAATLLALYAVFVARLTLADPSTGRPVFDLADYWATALSSGRLDWTETEVLANIALFVPAGLLLAVVLRRPLLAAVLCVLASAFVELAQQRWFPTRVPSLADVEHNGLGGLVGASLAWLSPAVRRAP</sequence>
<dbReference type="Pfam" id="PF04892">
    <property type="entry name" value="VanZ"/>
    <property type="match status" value="1"/>
</dbReference>